<evidence type="ECO:0000256" key="1">
    <source>
        <dbReference type="ARBA" id="ARBA00007905"/>
    </source>
</evidence>
<evidence type="ECO:0000313" key="5">
    <source>
        <dbReference type="EMBL" id="KAK0547161.1"/>
    </source>
</evidence>
<dbReference type="InterPro" id="IPR020471">
    <property type="entry name" value="AKR"/>
</dbReference>
<comment type="similarity">
    <text evidence="1">Belongs to the aldo/keto reductase family.</text>
</comment>
<evidence type="ECO:0000256" key="3">
    <source>
        <dbReference type="ARBA" id="ARBA00023002"/>
    </source>
</evidence>
<dbReference type="PRINTS" id="PR00069">
    <property type="entry name" value="ALDKETRDTASE"/>
</dbReference>
<reference evidence="5" key="1">
    <citation type="journal article" date="2023" name="PhytoFront">
        <title>Draft Genome Resources of Seven Strains of Tilletia horrida, Causal Agent of Kernel Smut of Rice.</title>
        <authorList>
            <person name="Khanal S."/>
            <person name="Antony Babu S."/>
            <person name="Zhou X.G."/>
        </authorList>
    </citation>
    <scope>NUCLEOTIDE SEQUENCE</scope>
    <source>
        <strain evidence="5">TX6</strain>
    </source>
</reference>
<organism evidence="5 6">
    <name type="scientific">Tilletia horrida</name>
    <dbReference type="NCBI Taxonomy" id="155126"/>
    <lineage>
        <taxon>Eukaryota</taxon>
        <taxon>Fungi</taxon>
        <taxon>Dikarya</taxon>
        <taxon>Basidiomycota</taxon>
        <taxon>Ustilaginomycotina</taxon>
        <taxon>Exobasidiomycetes</taxon>
        <taxon>Tilletiales</taxon>
        <taxon>Tilletiaceae</taxon>
        <taxon>Tilletia</taxon>
    </lineage>
</organism>
<gene>
    <name evidence="5" type="ORF">OC846_004970</name>
</gene>
<keyword evidence="6" id="KW-1185">Reference proteome</keyword>
<dbReference type="InterPro" id="IPR023210">
    <property type="entry name" value="NADP_OxRdtase_dom"/>
</dbReference>
<dbReference type="GO" id="GO:0016616">
    <property type="term" value="F:oxidoreductase activity, acting on the CH-OH group of donors, NAD or NADP as acceptor"/>
    <property type="evidence" value="ECO:0007669"/>
    <property type="project" value="UniProtKB-ARBA"/>
</dbReference>
<dbReference type="AlphaFoldDB" id="A0AAN6GM66"/>
<keyword evidence="2" id="KW-0521">NADP</keyword>
<dbReference type="SUPFAM" id="SSF51430">
    <property type="entry name" value="NAD(P)-linked oxidoreductase"/>
    <property type="match status" value="1"/>
</dbReference>
<proteinExistence type="inferred from homology"/>
<evidence type="ECO:0000313" key="6">
    <source>
        <dbReference type="Proteomes" id="UP001176517"/>
    </source>
</evidence>
<dbReference type="InterPro" id="IPR036812">
    <property type="entry name" value="NAD(P)_OxRdtase_dom_sf"/>
</dbReference>
<comment type="caution">
    <text evidence="5">The sequence shown here is derived from an EMBL/GenBank/DDBJ whole genome shotgun (WGS) entry which is preliminary data.</text>
</comment>
<dbReference type="PANTHER" id="PTHR43827">
    <property type="entry name" value="2,5-DIKETO-D-GLUCONIC ACID REDUCTASE"/>
    <property type="match status" value="1"/>
</dbReference>
<evidence type="ECO:0000256" key="2">
    <source>
        <dbReference type="ARBA" id="ARBA00022857"/>
    </source>
</evidence>
<name>A0AAN6GM66_9BASI</name>
<sequence length="320" mass="34615">MSSSRVPRLAREIVPNAGFDIPVVAYGAGTALFQKAIEKEVSTALEAGHRFFDLAEMYGNTASAGDGLRPALSSGKVDRKDLTILTKITDGQAQLYKTIQEEIKALNLPPSTGPEAAPFDIVLSHYPPRANKAKGRPSNIEAWRELERALDDGLTRSIGVSNWLADDIEGVYKEGVKHDIAYNQIEFHPLVASTPQYQALLPVCKEKGIKIMCYSALVPLTRNLLPEAPALKEALDKAVAAKPGRTHASVLLKYARQVTGGTIVTTSSKPQRTAEYLSMFAVEGGEESIAGNDDVLSQAEIDAITKAGAQHKECKAWMTE</sequence>
<feature type="domain" description="NADP-dependent oxidoreductase" evidence="4">
    <location>
        <begin position="39"/>
        <end position="289"/>
    </location>
</feature>
<dbReference type="EMBL" id="JAPDMZ010000169">
    <property type="protein sequence ID" value="KAK0547161.1"/>
    <property type="molecule type" value="Genomic_DNA"/>
</dbReference>
<dbReference type="Gene3D" id="3.20.20.100">
    <property type="entry name" value="NADP-dependent oxidoreductase domain"/>
    <property type="match status" value="1"/>
</dbReference>
<dbReference type="Pfam" id="PF00248">
    <property type="entry name" value="Aldo_ket_red"/>
    <property type="match status" value="1"/>
</dbReference>
<protein>
    <recommendedName>
        <fullName evidence="4">NADP-dependent oxidoreductase domain-containing protein</fullName>
    </recommendedName>
</protein>
<accession>A0AAN6GM66</accession>
<evidence type="ECO:0000259" key="4">
    <source>
        <dbReference type="Pfam" id="PF00248"/>
    </source>
</evidence>
<dbReference type="Proteomes" id="UP001176517">
    <property type="component" value="Unassembled WGS sequence"/>
</dbReference>
<keyword evidence="3" id="KW-0560">Oxidoreductase</keyword>
<dbReference type="PANTHER" id="PTHR43827:SF3">
    <property type="entry name" value="NADP-DEPENDENT OXIDOREDUCTASE DOMAIN-CONTAINING PROTEIN"/>
    <property type="match status" value="1"/>
</dbReference>